<reference evidence="1" key="1">
    <citation type="journal article" date="2015" name="Nature">
        <title>Complex archaea that bridge the gap between prokaryotes and eukaryotes.</title>
        <authorList>
            <person name="Spang A."/>
            <person name="Saw J.H."/>
            <person name="Jorgensen S.L."/>
            <person name="Zaremba-Niedzwiedzka K."/>
            <person name="Martijn J."/>
            <person name="Lind A.E."/>
            <person name="van Eijk R."/>
            <person name="Schleper C."/>
            <person name="Guy L."/>
            <person name="Ettema T.J."/>
        </authorList>
    </citation>
    <scope>NUCLEOTIDE SEQUENCE</scope>
</reference>
<organism evidence="1">
    <name type="scientific">marine sediment metagenome</name>
    <dbReference type="NCBI Taxonomy" id="412755"/>
    <lineage>
        <taxon>unclassified sequences</taxon>
        <taxon>metagenomes</taxon>
        <taxon>ecological metagenomes</taxon>
    </lineage>
</organism>
<protein>
    <submittedName>
        <fullName evidence="1">Uncharacterized protein</fullName>
    </submittedName>
</protein>
<gene>
    <name evidence="1" type="ORF">LCGC14_1800210</name>
</gene>
<dbReference type="AlphaFoldDB" id="A0A0F9JPI5"/>
<evidence type="ECO:0000313" key="1">
    <source>
        <dbReference type="EMBL" id="KKM00858.1"/>
    </source>
</evidence>
<dbReference type="EMBL" id="LAZR01017333">
    <property type="protein sequence ID" value="KKM00858.1"/>
    <property type="molecule type" value="Genomic_DNA"/>
</dbReference>
<comment type="caution">
    <text evidence="1">The sequence shown here is derived from an EMBL/GenBank/DDBJ whole genome shotgun (WGS) entry which is preliminary data.</text>
</comment>
<name>A0A0F9JPI5_9ZZZZ</name>
<sequence length="74" mass="8602">MIVAILKDKRGFELKIKIPERLPRVYIPIPTSPEFIFNVDDSGYGPPSGETVMKKQTFLFKKMLKKRTALYEEI</sequence>
<proteinExistence type="predicted"/>
<accession>A0A0F9JPI5</accession>